<comment type="caution">
    <text evidence="2">The sequence shown here is derived from an EMBL/GenBank/DDBJ whole genome shotgun (WGS) entry which is preliminary data.</text>
</comment>
<dbReference type="PANTHER" id="PTHR11679">
    <property type="entry name" value="VESICLE PROTEIN SORTING-ASSOCIATED"/>
    <property type="match status" value="1"/>
</dbReference>
<dbReference type="Proteomes" id="UP000266861">
    <property type="component" value="Unassembled WGS sequence"/>
</dbReference>
<dbReference type="Pfam" id="PF00995">
    <property type="entry name" value="Sec1"/>
    <property type="match status" value="1"/>
</dbReference>
<reference evidence="2 3" key="1">
    <citation type="submission" date="2018-08" db="EMBL/GenBank/DDBJ databases">
        <title>Genome and evolution of the arbuscular mycorrhizal fungus Diversispora epigaea (formerly Glomus versiforme) and its bacterial endosymbionts.</title>
        <authorList>
            <person name="Sun X."/>
            <person name="Fei Z."/>
            <person name="Harrison M."/>
        </authorList>
    </citation>
    <scope>NUCLEOTIDE SEQUENCE [LARGE SCALE GENOMIC DNA]</scope>
    <source>
        <strain evidence="2 3">IT104</strain>
    </source>
</reference>
<keyword evidence="3" id="KW-1185">Reference proteome</keyword>
<dbReference type="InterPro" id="IPR036045">
    <property type="entry name" value="Sec1-like_sf"/>
</dbReference>
<gene>
    <name evidence="2" type="ORF">Glove_502g5</name>
</gene>
<evidence type="ECO:0000256" key="1">
    <source>
        <dbReference type="ARBA" id="ARBA00009884"/>
    </source>
</evidence>
<comment type="similarity">
    <text evidence="1">Belongs to the STXBP/unc-18/SEC1 family.</text>
</comment>
<organism evidence="2 3">
    <name type="scientific">Diversispora epigaea</name>
    <dbReference type="NCBI Taxonomy" id="1348612"/>
    <lineage>
        <taxon>Eukaryota</taxon>
        <taxon>Fungi</taxon>
        <taxon>Fungi incertae sedis</taxon>
        <taxon>Mucoromycota</taxon>
        <taxon>Glomeromycotina</taxon>
        <taxon>Glomeromycetes</taxon>
        <taxon>Diversisporales</taxon>
        <taxon>Diversisporaceae</taxon>
        <taxon>Diversispora</taxon>
    </lineage>
</organism>
<accession>A0A397GH03</accession>
<evidence type="ECO:0000313" key="3">
    <source>
        <dbReference type="Proteomes" id="UP000266861"/>
    </source>
</evidence>
<dbReference type="SUPFAM" id="SSF56815">
    <property type="entry name" value="Sec1/munc18-like (SM) proteins"/>
    <property type="match status" value="1"/>
</dbReference>
<dbReference type="STRING" id="1348612.A0A397GH03"/>
<dbReference type="GO" id="GO:0016192">
    <property type="term" value="P:vesicle-mediated transport"/>
    <property type="evidence" value="ECO:0007669"/>
    <property type="project" value="InterPro"/>
</dbReference>
<proteinExistence type="inferred from homology"/>
<dbReference type="Gene3D" id="3.40.50.2060">
    <property type="match status" value="1"/>
</dbReference>
<dbReference type="InterPro" id="IPR043154">
    <property type="entry name" value="Sec-1-like_dom1"/>
</dbReference>
<dbReference type="InterPro" id="IPR001619">
    <property type="entry name" value="Sec1-like"/>
</dbReference>
<name>A0A397GH03_9GLOM</name>
<dbReference type="EMBL" id="PQFF01000435">
    <property type="protein sequence ID" value="RHZ50282.1"/>
    <property type="molecule type" value="Genomic_DNA"/>
</dbReference>
<dbReference type="OrthoDB" id="10262287at2759"/>
<sequence>MNHLGSTNSTLNVTTLRELARKELTSVLDSVRGKKCLVLDPNISSPLSLIAEFSLLRDHGVEKVHYLQQGPIETELRSLIYICRPQLQYMKYIAEHIQHHQEEISENPNAQKYEYNLFFVPRRTMICQKVLEEAGVFGDILYFFLCLIRENQSNYLQTISDQQYP</sequence>
<protein>
    <submittedName>
        <fullName evidence="2">Uncharacterized protein</fullName>
    </submittedName>
</protein>
<evidence type="ECO:0000313" key="2">
    <source>
        <dbReference type="EMBL" id="RHZ50282.1"/>
    </source>
</evidence>
<dbReference type="AlphaFoldDB" id="A0A397GH03"/>